<name>A0ABX0V0V1_9HYPH</name>
<evidence type="ECO:0000256" key="2">
    <source>
        <dbReference type="ARBA" id="ARBA00010735"/>
    </source>
</evidence>
<dbReference type="InterPro" id="IPR011606">
    <property type="entry name" value="Brnchd-chn_aa_trnsp_permease"/>
</dbReference>
<feature type="transmembrane region" description="Helical" evidence="8">
    <location>
        <begin position="143"/>
        <end position="168"/>
    </location>
</feature>
<feature type="transmembrane region" description="Helical" evidence="8">
    <location>
        <begin position="82"/>
        <end position="108"/>
    </location>
</feature>
<comment type="similarity">
    <text evidence="2">Belongs to the AzlC family.</text>
</comment>
<dbReference type="Proteomes" id="UP001429580">
    <property type="component" value="Unassembled WGS sequence"/>
</dbReference>
<comment type="caution">
    <text evidence="9">The sequence shown here is derived from an EMBL/GenBank/DDBJ whole genome shotgun (WGS) entry which is preliminary data.</text>
</comment>
<dbReference type="RefSeq" id="WP_166950998.1">
    <property type="nucleotide sequence ID" value="NZ_JAASQI010000003.1"/>
</dbReference>
<evidence type="ECO:0000313" key="10">
    <source>
        <dbReference type="Proteomes" id="UP001429580"/>
    </source>
</evidence>
<comment type="subcellular location">
    <subcellularLocation>
        <location evidence="1">Cell membrane</location>
        <topology evidence="1">Multi-pass membrane protein</topology>
    </subcellularLocation>
</comment>
<dbReference type="EMBL" id="JAASQI010000003">
    <property type="protein sequence ID" value="NIJ57905.1"/>
    <property type="molecule type" value="Genomic_DNA"/>
</dbReference>
<evidence type="ECO:0000256" key="4">
    <source>
        <dbReference type="ARBA" id="ARBA00022475"/>
    </source>
</evidence>
<evidence type="ECO:0000313" key="9">
    <source>
        <dbReference type="EMBL" id="NIJ57905.1"/>
    </source>
</evidence>
<keyword evidence="6 8" id="KW-1133">Transmembrane helix</keyword>
<evidence type="ECO:0000256" key="1">
    <source>
        <dbReference type="ARBA" id="ARBA00004651"/>
    </source>
</evidence>
<feature type="transmembrane region" description="Helical" evidence="8">
    <location>
        <begin position="174"/>
        <end position="196"/>
    </location>
</feature>
<evidence type="ECO:0000256" key="6">
    <source>
        <dbReference type="ARBA" id="ARBA00022989"/>
    </source>
</evidence>
<sequence length="253" mass="26367">MVTQNSSTYDVGNEKYSAAALFRKGVVACGPTVLGYWSIGFAAGAIGTLAGFSLGEICALAGLLYAGSAQFLFYSMHGTGDGMLPIVLAVLLVNMRYLLMSSAMAIYFGNARTFEKVIGGALLTDETFGVAAQYGRRHGALPFAWLLGLNLSAWINWIVANIAGALLASSLPPALTSGLGFSLVTMFIGLLMMIWFASRNRKLETLTIAVAVAATAVSVGRIDPSVAILAATVLAATVATVLLRLGRSGGRES</sequence>
<keyword evidence="4" id="KW-1003">Cell membrane</keyword>
<dbReference type="PANTHER" id="PTHR34979">
    <property type="entry name" value="INNER MEMBRANE PROTEIN YGAZ"/>
    <property type="match status" value="1"/>
</dbReference>
<gene>
    <name evidence="9" type="ORF">FHS82_001741</name>
</gene>
<evidence type="ECO:0000256" key="3">
    <source>
        <dbReference type="ARBA" id="ARBA00022448"/>
    </source>
</evidence>
<keyword evidence="7 8" id="KW-0472">Membrane</keyword>
<reference evidence="9 10" key="1">
    <citation type="submission" date="2020-03" db="EMBL/GenBank/DDBJ databases">
        <title>Genomic Encyclopedia of Type Strains, Phase IV (KMG-IV): sequencing the most valuable type-strain genomes for metagenomic binning, comparative biology and taxonomic classification.</title>
        <authorList>
            <person name="Goeker M."/>
        </authorList>
    </citation>
    <scope>NUCLEOTIDE SEQUENCE [LARGE SCALE GENOMIC DNA]</scope>
    <source>
        <strain evidence="9 10">DSM 103870</strain>
    </source>
</reference>
<keyword evidence="10" id="KW-1185">Reference proteome</keyword>
<feature type="transmembrane region" description="Helical" evidence="8">
    <location>
        <begin position="203"/>
        <end position="220"/>
    </location>
</feature>
<keyword evidence="3" id="KW-0813">Transport</keyword>
<keyword evidence="5 8" id="KW-0812">Transmembrane</keyword>
<feature type="transmembrane region" description="Helical" evidence="8">
    <location>
        <begin position="57"/>
        <end position="76"/>
    </location>
</feature>
<proteinExistence type="inferred from homology"/>
<dbReference type="PANTHER" id="PTHR34979:SF1">
    <property type="entry name" value="INNER MEMBRANE PROTEIN YGAZ"/>
    <property type="match status" value="1"/>
</dbReference>
<feature type="transmembrane region" description="Helical" evidence="8">
    <location>
        <begin position="226"/>
        <end position="245"/>
    </location>
</feature>
<dbReference type="Pfam" id="PF03591">
    <property type="entry name" value="AzlC"/>
    <property type="match status" value="1"/>
</dbReference>
<protein>
    <submittedName>
        <fullName evidence="9">Branched-subunit amino acid permease</fullName>
    </submittedName>
</protein>
<evidence type="ECO:0000256" key="7">
    <source>
        <dbReference type="ARBA" id="ARBA00023136"/>
    </source>
</evidence>
<evidence type="ECO:0000256" key="8">
    <source>
        <dbReference type="SAM" id="Phobius"/>
    </source>
</evidence>
<evidence type="ECO:0000256" key="5">
    <source>
        <dbReference type="ARBA" id="ARBA00022692"/>
    </source>
</evidence>
<accession>A0ABX0V0V1</accession>
<organism evidence="9 10">
    <name type="scientific">Pseudochelatococcus lubricantis</name>
    <dbReference type="NCBI Taxonomy" id="1538102"/>
    <lineage>
        <taxon>Bacteria</taxon>
        <taxon>Pseudomonadati</taxon>
        <taxon>Pseudomonadota</taxon>
        <taxon>Alphaproteobacteria</taxon>
        <taxon>Hyphomicrobiales</taxon>
        <taxon>Chelatococcaceae</taxon>
        <taxon>Pseudochelatococcus</taxon>
    </lineage>
</organism>